<keyword evidence="4" id="KW-0233">DNA recombination</keyword>
<feature type="domain" description="Tyr recombinase" evidence="7">
    <location>
        <begin position="178"/>
        <end position="353"/>
    </location>
</feature>
<dbReference type="STRING" id="1208323.B30_04307"/>
<dbReference type="PATRIC" id="fig|1208323.3.peg.888"/>
<dbReference type="Gene3D" id="1.10.150.130">
    <property type="match status" value="1"/>
</dbReference>
<gene>
    <name evidence="9" type="ORF">B30_04307</name>
</gene>
<keyword evidence="10" id="KW-1185">Reference proteome</keyword>
<dbReference type="InterPro" id="IPR002104">
    <property type="entry name" value="Integrase_catalytic"/>
</dbReference>
<dbReference type="InterPro" id="IPR025166">
    <property type="entry name" value="Integrase_DNA_bind_dom"/>
</dbReference>
<dbReference type="PANTHER" id="PTHR30629:SF2">
    <property type="entry name" value="PROPHAGE INTEGRASE INTS-RELATED"/>
    <property type="match status" value="1"/>
</dbReference>
<dbReference type="Pfam" id="PF00589">
    <property type="entry name" value="Phage_integrase"/>
    <property type="match status" value="1"/>
</dbReference>
<evidence type="ECO:0000256" key="4">
    <source>
        <dbReference type="ARBA" id="ARBA00023172"/>
    </source>
</evidence>
<comment type="similarity">
    <text evidence="1">Belongs to the 'phage' integrase family.</text>
</comment>
<protein>
    <submittedName>
        <fullName evidence="9">Phage integrase family protein</fullName>
    </submittedName>
</protein>
<dbReference type="InterPro" id="IPR044068">
    <property type="entry name" value="CB"/>
</dbReference>
<dbReference type="GO" id="GO:0003677">
    <property type="term" value="F:DNA binding"/>
    <property type="evidence" value="ECO:0007669"/>
    <property type="project" value="UniProtKB-UniRule"/>
</dbReference>
<dbReference type="PANTHER" id="PTHR30629">
    <property type="entry name" value="PROPHAGE INTEGRASE"/>
    <property type="match status" value="1"/>
</dbReference>
<name>K2JSA7_9RHOB</name>
<dbReference type="Gene3D" id="1.10.443.10">
    <property type="entry name" value="Intergrase catalytic core"/>
    <property type="match status" value="1"/>
</dbReference>
<feature type="region of interest" description="Disordered" evidence="6">
    <location>
        <begin position="53"/>
        <end position="72"/>
    </location>
</feature>
<keyword evidence="2" id="KW-0229">DNA integration</keyword>
<evidence type="ECO:0000256" key="2">
    <source>
        <dbReference type="ARBA" id="ARBA00022908"/>
    </source>
</evidence>
<dbReference type="GO" id="GO:0006310">
    <property type="term" value="P:DNA recombination"/>
    <property type="evidence" value="ECO:0007669"/>
    <property type="project" value="UniProtKB-KW"/>
</dbReference>
<dbReference type="SUPFAM" id="SSF56349">
    <property type="entry name" value="DNA breaking-rejoining enzymes"/>
    <property type="match status" value="1"/>
</dbReference>
<dbReference type="PROSITE" id="PS51898">
    <property type="entry name" value="TYR_RECOMBINASE"/>
    <property type="match status" value="1"/>
</dbReference>
<dbReference type="InterPro" id="IPR004107">
    <property type="entry name" value="Integrase_SAM-like_N"/>
</dbReference>
<feature type="compositionally biased region" description="Basic and acidic residues" evidence="6">
    <location>
        <begin position="53"/>
        <end position="69"/>
    </location>
</feature>
<dbReference type="Pfam" id="PF14659">
    <property type="entry name" value="Phage_int_SAM_3"/>
    <property type="match status" value="1"/>
</dbReference>
<evidence type="ECO:0000313" key="10">
    <source>
        <dbReference type="Proteomes" id="UP000006762"/>
    </source>
</evidence>
<dbReference type="InterPro" id="IPR050808">
    <property type="entry name" value="Phage_Integrase"/>
</dbReference>
<dbReference type="InterPro" id="IPR038488">
    <property type="entry name" value="Integrase_DNA-bd_sf"/>
</dbReference>
<comment type="caution">
    <text evidence="9">The sequence shown here is derived from an EMBL/GenBank/DDBJ whole genome shotgun (WGS) entry which is preliminary data.</text>
</comment>
<dbReference type="InterPro" id="IPR011010">
    <property type="entry name" value="DNA_brk_join_enz"/>
</dbReference>
<accession>K2JSA7</accession>
<evidence type="ECO:0000313" key="9">
    <source>
        <dbReference type="EMBL" id="EKE73254.1"/>
    </source>
</evidence>
<evidence type="ECO:0000259" key="7">
    <source>
        <dbReference type="PROSITE" id="PS51898"/>
    </source>
</evidence>
<evidence type="ECO:0000259" key="8">
    <source>
        <dbReference type="PROSITE" id="PS51900"/>
    </source>
</evidence>
<dbReference type="PROSITE" id="PS51900">
    <property type="entry name" value="CB"/>
    <property type="match status" value="1"/>
</dbReference>
<keyword evidence="3 5" id="KW-0238">DNA-binding</keyword>
<dbReference type="CDD" id="cd00796">
    <property type="entry name" value="INT_Rci_Hp1_C"/>
    <property type="match status" value="1"/>
</dbReference>
<evidence type="ECO:0000256" key="3">
    <source>
        <dbReference type="ARBA" id="ARBA00023125"/>
    </source>
</evidence>
<dbReference type="InterPro" id="IPR013762">
    <property type="entry name" value="Integrase-like_cat_sf"/>
</dbReference>
<dbReference type="EMBL" id="AMRK01000002">
    <property type="protein sequence ID" value="EKE73254.1"/>
    <property type="molecule type" value="Genomic_DNA"/>
</dbReference>
<evidence type="ECO:0000256" key="5">
    <source>
        <dbReference type="PROSITE-ProRule" id="PRU01248"/>
    </source>
</evidence>
<dbReference type="InterPro" id="IPR010998">
    <property type="entry name" value="Integrase_recombinase_N"/>
</dbReference>
<evidence type="ECO:0000256" key="6">
    <source>
        <dbReference type="SAM" id="MobiDB-lite"/>
    </source>
</evidence>
<proteinExistence type="inferred from homology"/>
<sequence>MIWDGDVRGFGVRVFPTGKRSYLVQYRAGRRTRRLTLGQHGPLTTDEARSLAKQRLGDVARGDDPSETRKQKRMAPTVAALCDRFMAEYVAEHCKPTTFANYKTAITTHVKPKLGMLQIADVTRADVAELHHNMKATPYHANRVVMVMSKMFNVAEDWGLRAEGTNPTRRIKKYKEVEKKRYLSDDEQSRLGEVLFAGLERGDYSEYVVAAFMLLLLTGCRLREIQTLKWDYITRTHLELPDSKTGRRRIPLPREAWDVLDALPRRDGNPYVILGDKADGHYNDLQKPWRKIRARAGLDDVRIHDLRHTYASVAVTNGIDPFMLKEIMGHKNLTTTLRYAHLADDAVQRAAGSVAARLAGAIRKDRRAEPTLRVVR</sequence>
<dbReference type="Gene3D" id="3.30.160.390">
    <property type="entry name" value="Integrase, DNA-binding domain"/>
    <property type="match status" value="1"/>
</dbReference>
<organism evidence="9 10">
    <name type="scientific">Celeribacter baekdonensis B30</name>
    <dbReference type="NCBI Taxonomy" id="1208323"/>
    <lineage>
        <taxon>Bacteria</taxon>
        <taxon>Pseudomonadati</taxon>
        <taxon>Pseudomonadota</taxon>
        <taxon>Alphaproteobacteria</taxon>
        <taxon>Rhodobacterales</taxon>
        <taxon>Roseobacteraceae</taxon>
        <taxon>Celeribacter</taxon>
    </lineage>
</organism>
<dbReference type="Proteomes" id="UP000006762">
    <property type="component" value="Unassembled WGS sequence"/>
</dbReference>
<evidence type="ECO:0000256" key="1">
    <source>
        <dbReference type="ARBA" id="ARBA00008857"/>
    </source>
</evidence>
<dbReference type="eggNOG" id="COG0582">
    <property type="taxonomic scope" value="Bacteria"/>
</dbReference>
<reference evidence="9 10" key="1">
    <citation type="submission" date="2012-09" db="EMBL/GenBank/DDBJ databases">
        <title>Celeribacter baekdonensis B30 Genome Sequencing.</title>
        <authorList>
            <person name="Wang W."/>
        </authorList>
    </citation>
    <scope>NUCLEOTIDE SEQUENCE [LARGE SCALE GENOMIC DNA]</scope>
    <source>
        <strain evidence="9 10">B30</strain>
    </source>
</reference>
<dbReference type="GO" id="GO:0015074">
    <property type="term" value="P:DNA integration"/>
    <property type="evidence" value="ECO:0007669"/>
    <property type="project" value="UniProtKB-KW"/>
</dbReference>
<dbReference type="Pfam" id="PF13356">
    <property type="entry name" value="Arm-DNA-bind_3"/>
    <property type="match status" value="1"/>
</dbReference>
<dbReference type="AlphaFoldDB" id="K2JSA7"/>
<feature type="domain" description="Core-binding (CB)" evidence="8">
    <location>
        <begin position="76"/>
        <end position="156"/>
    </location>
</feature>